<feature type="domain" description="Tyr recombinase" evidence="2">
    <location>
        <begin position="155"/>
        <end position="383"/>
    </location>
</feature>
<dbReference type="Pfam" id="PF00589">
    <property type="entry name" value="Phage_integrase"/>
    <property type="match status" value="1"/>
</dbReference>
<proteinExistence type="predicted"/>
<dbReference type="Proteomes" id="UP001597075">
    <property type="component" value="Unassembled WGS sequence"/>
</dbReference>
<protein>
    <submittedName>
        <fullName evidence="3">Tyrosine-type recombinase/integrase</fullName>
    </submittedName>
</protein>
<keyword evidence="4" id="KW-1185">Reference proteome</keyword>
<dbReference type="InterPro" id="IPR011010">
    <property type="entry name" value="DNA_brk_join_enz"/>
</dbReference>
<evidence type="ECO:0000313" key="4">
    <source>
        <dbReference type="Proteomes" id="UP001597075"/>
    </source>
</evidence>
<accession>A0ABD6D1H4</accession>
<name>A0ABD6D1H4_9EURY</name>
<evidence type="ECO:0000259" key="2">
    <source>
        <dbReference type="PROSITE" id="PS51898"/>
    </source>
</evidence>
<dbReference type="RefSeq" id="WP_256405296.1">
    <property type="nucleotide sequence ID" value="NZ_CP187151.1"/>
</dbReference>
<dbReference type="PROSITE" id="PS51898">
    <property type="entry name" value="TYR_RECOMBINASE"/>
    <property type="match status" value="1"/>
</dbReference>
<dbReference type="InterPro" id="IPR013762">
    <property type="entry name" value="Integrase-like_cat_sf"/>
</dbReference>
<dbReference type="GO" id="GO:0006310">
    <property type="term" value="P:DNA recombination"/>
    <property type="evidence" value="ECO:0007669"/>
    <property type="project" value="UniProtKB-KW"/>
</dbReference>
<sequence length="389" mass="45028">MPERLGSNDSGTPTSTPTEVDLEFISNSKISAIKLKKRILFQKHWEELLHFIRTKGKNPNKGIGYADSNIRPISRRIFQVFEYEWRNGHEILELTPTVADEFIENLNEDTIQTRGGEPYKEITKRHFNDALRIYFRFQNRNWSPPVEFEDTGSGFVADYFRSAELDSLLDAALDYKTPPSYSNLSPEERDRWKTHLAQYLGKPKNEITVADWEQLQRSWKIPSLIGVATDIGPRCQLIRDLRSDFIDLENGVIVIPPEVAVKNDEQWENEISSQSVEMLKRWFEQRSNNQNYDKSNRVWLNRKGNPYQSKSLNRLLSNLIDESDVAPGGRSFTWHSIRHSVGTYVYARTQDLGFVAEILRHKTLEAARKYAHPTPEAKREVIEDISGGV</sequence>
<comment type="caution">
    <text evidence="3">The sequence shown here is derived from an EMBL/GenBank/DDBJ whole genome shotgun (WGS) entry which is preliminary data.</text>
</comment>
<gene>
    <name evidence="3" type="ORF">ACFSBJ_15170</name>
</gene>
<keyword evidence="1" id="KW-0233">DNA recombination</keyword>
<dbReference type="InterPro" id="IPR002104">
    <property type="entry name" value="Integrase_catalytic"/>
</dbReference>
<dbReference type="EMBL" id="JBHUDL010000010">
    <property type="protein sequence ID" value="MFD1635070.1"/>
    <property type="molecule type" value="Genomic_DNA"/>
</dbReference>
<reference evidence="3 4" key="1">
    <citation type="journal article" date="2019" name="Int. J. Syst. Evol. Microbiol.">
        <title>The Global Catalogue of Microorganisms (GCM) 10K type strain sequencing project: providing services to taxonomists for standard genome sequencing and annotation.</title>
        <authorList>
            <consortium name="The Broad Institute Genomics Platform"/>
            <consortium name="The Broad Institute Genome Sequencing Center for Infectious Disease"/>
            <person name="Wu L."/>
            <person name="Ma J."/>
        </authorList>
    </citation>
    <scope>NUCLEOTIDE SEQUENCE [LARGE SCALE GENOMIC DNA]</scope>
    <source>
        <strain evidence="3 4">CGMCC 1.10594</strain>
    </source>
</reference>
<dbReference type="AlphaFoldDB" id="A0ABD6D1H4"/>
<organism evidence="3 4">
    <name type="scientific">Haloplanus ruber</name>
    <dbReference type="NCBI Taxonomy" id="869892"/>
    <lineage>
        <taxon>Archaea</taxon>
        <taxon>Methanobacteriati</taxon>
        <taxon>Methanobacteriota</taxon>
        <taxon>Stenosarchaea group</taxon>
        <taxon>Halobacteria</taxon>
        <taxon>Halobacteriales</taxon>
        <taxon>Haloferacaceae</taxon>
        <taxon>Haloplanus</taxon>
    </lineage>
</organism>
<evidence type="ECO:0000313" key="3">
    <source>
        <dbReference type="EMBL" id="MFD1635070.1"/>
    </source>
</evidence>
<dbReference type="CDD" id="cd00397">
    <property type="entry name" value="DNA_BRE_C"/>
    <property type="match status" value="1"/>
</dbReference>
<evidence type="ECO:0000256" key="1">
    <source>
        <dbReference type="ARBA" id="ARBA00023172"/>
    </source>
</evidence>
<dbReference type="Gene3D" id="1.10.443.10">
    <property type="entry name" value="Intergrase catalytic core"/>
    <property type="match status" value="1"/>
</dbReference>
<dbReference type="SUPFAM" id="SSF56349">
    <property type="entry name" value="DNA breaking-rejoining enzymes"/>
    <property type="match status" value="1"/>
</dbReference>